<keyword evidence="2" id="KW-1185">Reference proteome</keyword>
<dbReference type="EMBL" id="JAHZIJ010000024">
    <property type="protein sequence ID" value="MBW7477417.1"/>
    <property type="molecule type" value="Genomic_DNA"/>
</dbReference>
<name>A0ABS7DD45_9BACL</name>
<comment type="caution">
    <text evidence="1">The sequence shown here is derived from an EMBL/GenBank/DDBJ whole genome shotgun (WGS) entry which is preliminary data.</text>
</comment>
<organism evidence="1 2">
    <name type="scientific">Paenibacillus oenotherae</name>
    <dbReference type="NCBI Taxonomy" id="1435645"/>
    <lineage>
        <taxon>Bacteria</taxon>
        <taxon>Bacillati</taxon>
        <taxon>Bacillota</taxon>
        <taxon>Bacilli</taxon>
        <taxon>Bacillales</taxon>
        <taxon>Paenibacillaceae</taxon>
        <taxon>Paenibacillus</taxon>
    </lineage>
</organism>
<dbReference type="Proteomes" id="UP000812277">
    <property type="component" value="Unassembled WGS sequence"/>
</dbReference>
<dbReference type="RefSeq" id="WP_219874663.1">
    <property type="nucleotide sequence ID" value="NZ_JAHZIJ010000024.1"/>
</dbReference>
<evidence type="ECO:0000313" key="2">
    <source>
        <dbReference type="Proteomes" id="UP000812277"/>
    </source>
</evidence>
<gene>
    <name evidence="1" type="ORF">K0T92_22105</name>
</gene>
<evidence type="ECO:0000313" key="1">
    <source>
        <dbReference type="EMBL" id="MBW7477417.1"/>
    </source>
</evidence>
<sequence length="184" mass="18932">MPFIFPSLENNSYNFSSNLSSHKPVPNTAATAAVAPPAIAKKDIVTISAAAASMLVAAPQISNILSPSKATAKPAPVSASSSAGFVYSANRIKDDSINSGKAAIALPTRLSPNEQILRAKLDYDNAQKIGDKAAMNAASALASTARSNGATISINVTLDEAMRIVANKQIAKSKDGTGIGRSYD</sequence>
<proteinExistence type="predicted"/>
<accession>A0ABS7DD45</accession>
<protein>
    <submittedName>
        <fullName evidence="1">Uncharacterized protein</fullName>
    </submittedName>
</protein>
<reference evidence="1 2" key="1">
    <citation type="submission" date="2021-07" db="EMBL/GenBank/DDBJ databases">
        <title>Paenibacillus radiodurans sp. nov., isolated from the southeastern edge of Tengger Desert.</title>
        <authorList>
            <person name="Zhang G."/>
        </authorList>
    </citation>
    <scope>NUCLEOTIDE SEQUENCE [LARGE SCALE GENOMIC DNA]</scope>
    <source>
        <strain evidence="1 2">DT7-4</strain>
    </source>
</reference>